<feature type="region of interest" description="Disordered" evidence="1">
    <location>
        <begin position="453"/>
        <end position="550"/>
    </location>
</feature>
<comment type="caution">
    <text evidence="4">The sequence shown here is derived from an EMBL/GenBank/DDBJ whole genome shotgun (WGS) entry which is preliminary data.</text>
</comment>
<dbReference type="GO" id="GO:0005975">
    <property type="term" value="P:carbohydrate metabolic process"/>
    <property type="evidence" value="ECO:0007669"/>
    <property type="project" value="InterPro"/>
</dbReference>
<feature type="compositionally biased region" description="Basic and acidic residues" evidence="1">
    <location>
        <begin position="460"/>
        <end position="530"/>
    </location>
</feature>
<dbReference type="PANTHER" id="PTHR10963:SF68">
    <property type="entry name" value="GLYCOSIDASE CRH1-RELATED"/>
    <property type="match status" value="1"/>
</dbReference>
<evidence type="ECO:0000256" key="2">
    <source>
        <dbReference type="SAM" id="SignalP"/>
    </source>
</evidence>
<sequence length="611" mass="68647">MFPLRLLVVHYLLVRCSIQIETEDEGAGYGGDQLQNVLDDDFSNVFNDESSSDDIHCPVKCNPNTDKLCLVTNEALGTSIFETFKEGTNYLSITSCGDGVKFGEEGMELTIENKFENPALTSSFYIMYGKVDAEIKGAFGSGIVSSLYLQSDDLDEIDIAEILGGDPFDYQTNYFIKGNVTSYDRERYHKLQVSPLKEYYKYGVEWTPSKIIWYLDDQPVRQLSCKNKQGFPTSPMAIKISLWAGEDTENEGTIAWSKGLTNYQDGPFTMNVRNLMVSDYSSGKTYSYGWLPNGSWLDLVANDGEISTLKSENDVGFDSPVQILTPPQDYTTDFTVPRERHGDWTIPHERVWTPTWSATSTELIDYASITDDNDSQLDDAIDDPIEYAFPTLPVDRGVKNKQVVDRNQAELAPVTKTDSKISELISESWFATTSTMAAEYHFTTLIHNSKMTAKPIAPARPEKAKPEWPKTEKAKPEKAKLDKPNSDKPNSDKPNSDKPNSDKPNSDKPNSDKPSSEKLEPEKFKPEKFTPTKSTKVTDPSRVSRTTTTSVETEFIQFPEEHRHHQHHHYPHPKQKVGSHEPQVESGVARLLVIPVAAMLLTELLVLVTSL</sequence>
<feature type="compositionally biased region" description="Low complexity" evidence="1">
    <location>
        <begin position="531"/>
        <end position="550"/>
    </location>
</feature>
<evidence type="ECO:0000313" key="4">
    <source>
        <dbReference type="EMBL" id="KAF6057848.1"/>
    </source>
</evidence>
<evidence type="ECO:0000256" key="1">
    <source>
        <dbReference type="SAM" id="MobiDB-lite"/>
    </source>
</evidence>
<evidence type="ECO:0000313" key="5">
    <source>
        <dbReference type="Proteomes" id="UP000590412"/>
    </source>
</evidence>
<dbReference type="GO" id="GO:0016757">
    <property type="term" value="F:glycosyltransferase activity"/>
    <property type="evidence" value="ECO:0007669"/>
    <property type="project" value="TreeGrafter"/>
</dbReference>
<proteinExistence type="predicted"/>
<dbReference type="InterPro" id="IPR013320">
    <property type="entry name" value="ConA-like_dom_sf"/>
</dbReference>
<dbReference type="SUPFAM" id="SSF49899">
    <property type="entry name" value="Concanavalin A-like lectins/glucanases"/>
    <property type="match status" value="1"/>
</dbReference>
<dbReference type="GO" id="GO:0031505">
    <property type="term" value="P:fungal-type cell wall organization"/>
    <property type="evidence" value="ECO:0007669"/>
    <property type="project" value="TreeGrafter"/>
</dbReference>
<protein>
    <submittedName>
        <fullName evidence="4">Glycosyl hydrolases 16 family protein</fullName>
    </submittedName>
</protein>
<dbReference type="GO" id="GO:0004553">
    <property type="term" value="F:hydrolase activity, hydrolyzing O-glycosyl compounds"/>
    <property type="evidence" value="ECO:0007669"/>
    <property type="project" value="InterPro"/>
</dbReference>
<dbReference type="PROSITE" id="PS51762">
    <property type="entry name" value="GH16_2"/>
    <property type="match status" value="1"/>
</dbReference>
<gene>
    <name evidence="4" type="ORF">FOB60_002403</name>
</gene>
<keyword evidence="4" id="KW-0378">Hydrolase</keyword>
<feature type="signal peptide" evidence="2">
    <location>
        <begin position="1"/>
        <end position="18"/>
    </location>
</feature>
<organism evidence="4 5">
    <name type="scientific">Candida parapsilosis</name>
    <name type="common">Yeast</name>
    <dbReference type="NCBI Taxonomy" id="5480"/>
    <lineage>
        <taxon>Eukaryota</taxon>
        <taxon>Fungi</taxon>
        <taxon>Dikarya</taxon>
        <taxon>Ascomycota</taxon>
        <taxon>Saccharomycotina</taxon>
        <taxon>Pichiomycetes</taxon>
        <taxon>Debaryomycetaceae</taxon>
        <taxon>Candida/Lodderomyces clade</taxon>
        <taxon>Candida</taxon>
    </lineage>
</organism>
<reference evidence="4" key="1">
    <citation type="submission" date="2020-03" db="EMBL/GenBank/DDBJ databases">
        <title>FDA dAtabase for Regulatory Grade micrObial Sequences (FDA-ARGOS): Supporting development and validation of Infectious Disease Dx tests.</title>
        <authorList>
            <person name="Campos J."/>
            <person name="Goldberg B."/>
            <person name="Tallon L."/>
            <person name="Sadzewicz L."/>
            <person name="Vavikolanu K."/>
            <person name="Mehta A."/>
            <person name="Aluvathingal J."/>
            <person name="Nadendla S."/>
            <person name="Nandy P."/>
            <person name="Geyer C."/>
            <person name="Yan Y."/>
            <person name="Sichtig H."/>
        </authorList>
    </citation>
    <scope>NUCLEOTIDE SEQUENCE [LARGE SCALE GENOMIC DNA]</scope>
    <source>
        <strain evidence="4">FDAARGOS_652</strain>
    </source>
</reference>
<dbReference type="AlphaFoldDB" id="A0A8X7TD30"/>
<keyword evidence="2" id="KW-0732">Signal</keyword>
<dbReference type="Gene3D" id="2.60.120.200">
    <property type="match status" value="1"/>
</dbReference>
<accession>A0A8X7TD30</accession>
<dbReference type="EMBL" id="JABWAB010000003">
    <property type="protein sequence ID" value="KAF6057848.1"/>
    <property type="molecule type" value="Genomic_DNA"/>
</dbReference>
<evidence type="ECO:0000259" key="3">
    <source>
        <dbReference type="PROSITE" id="PS51762"/>
    </source>
</evidence>
<dbReference type="GO" id="GO:0009277">
    <property type="term" value="C:fungal-type cell wall"/>
    <property type="evidence" value="ECO:0007669"/>
    <property type="project" value="TreeGrafter"/>
</dbReference>
<feature type="chain" id="PRO_5036472957" evidence="2">
    <location>
        <begin position="19"/>
        <end position="611"/>
    </location>
</feature>
<dbReference type="Pfam" id="PF00722">
    <property type="entry name" value="Glyco_hydro_16"/>
    <property type="match status" value="1"/>
</dbReference>
<dbReference type="PANTHER" id="PTHR10963">
    <property type="entry name" value="GLYCOSYL HYDROLASE-RELATED"/>
    <property type="match status" value="1"/>
</dbReference>
<dbReference type="Proteomes" id="UP000590412">
    <property type="component" value="Unassembled WGS sequence"/>
</dbReference>
<dbReference type="InterPro" id="IPR050546">
    <property type="entry name" value="Glycosyl_Hydrlase_16"/>
</dbReference>
<name>A0A8X7TD30_CANPA</name>
<feature type="domain" description="GH16" evidence="3">
    <location>
        <begin position="40"/>
        <end position="289"/>
    </location>
</feature>
<dbReference type="InterPro" id="IPR000757">
    <property type="entry name" value="Beta-glucanase-like"/>
</dbReference>